<sequence length="463" mass="50467">MDSKGSVKFQYLAAIFVNIVSISFGAYCGWPSASFLELSSSASPLETGPLSKQDQGNVASVLCLGGLVGNVFFLWLADKIGRKNSMLWVALPSLLGWIGIPYARNPTHLIAARFLGGVAGGGCFGVIPVYTAELAEDTVRGVLGTLLVLTCNLGVLFAFILGYFFNYATVAWVVSTLSIVFVVCFWFMPETPQHLAQRHKLSEAEDALRYYRNIRARPSKELSEQLQLELHKLRAPEKPDDADIDDTAVTWADFADRKTRKALLIGLGLLMANQGCGCFAMLNYTAMIFEESGSSLPPTVSAIIVGVIQLVGSYVSTLLVERAGRKLLLLVSAVGICLSQLIMASHSYMKVLQYDTSSFDWVPIAAFSFMLFIASWGLLTLPFLVISEILPPKIRSTAIMVLMSVLWLLSMLTIKLIPLLTAAWGMHGTVLFFACCTLAGTLFIAIFLPETRGKTIETILASL</sequence>
<dbReference type="Pfam" id="PF00083">
    <property type="entry name" value="Sugar_tr"/>
    <property type="match status" value="1"/>
</dbReference>
<dbReference type="PANTHER" id="PTHR48021:SF33">
    <property type="entry name" value="AT22075P-RELATED"/>
    <property type="match status" value="1"/>
</dbReference>
<reference evidence="11" key="1">
    <citation type="submission" date="2025-08" db="UniProtKB">
        <authorList>
            <consortium name="RefSeq"/>
        </authorList>
    </citation>
    <scope>IDENTIFICATION</scope>
    <source>
        <strain evidence="11">15085-1641.00</strain>
        <tissue evidence="11">Whole body</tissue>
    </source>
</reference>
<evidence type="ECO:0000256" key="3">
    <source>
        <dbReference type="ARBA" id="ARBA00022475"/>
    </source>
</evidence>
<evidence type="ECO:0000256" key="8">
    <source>
        <dbReference type="SAM" id="Phobius"/>
    </source>
</evidence>
<dbReference type="InterPro" id="IPR036259">
    <property type="entry name" value="MFS_trans_sf"/>
</dbReference>
<comment type="subcellular location">
    <subcellularLocation>
        <location evidence="1">Cell membrane</location>
        <topology evidence="1">Multi-pass membrane protein</topology>
    </subcellularLocation>
</comment>
<organism evidence="10 11">
    <name type="scientific">Drosophila hydei</name>
    <name type="common">Fruit fly</name>
    <dbReference type="NCBI Taxonomy" id="7224"/>
    <lineage>
        <taxon>Eukaryota</taxon>
        <taxon>Metazoa</taxon>
        <taxon>Ecdysozoa</taxon>
        <taxon>Arthropoda</taxon>
        <taxon>Hexapoda</taxon>
        <taxon>Insecta</taxon>
        <taxon>Pterygota</taxon>
        <taxon>Neoptera</taxon>
        <taxon>Endopterygota</taxon>
        <taxon>Diptera</taxon>
        <taxon>Brachycera</taxon>
        <taxon>Muscomorpha</taxon>
        <taxon>Ephydroidea</taxon>
        <taxon>Drosophilidae</taxon>
        <taxon>Drosophila</taxon>
    </lineage>
</organism>
<evidence type="ECO:0000313" key="10">
    <source>
        <dbReference type="Proteomes" id="UP000504633"/>
    </source>
</evidence>
<dbReference type="InterPro" id="IPR005828">
    <property type="entry name" value="MFS_sugar_transport-like"/>
</dbReference>
<dbReference type="OrthoDB" id="6612291at2759"/>
<dbReference type="FunFam" id="1.20.1250.20:FF:000218">
    <property type="entry name" value="facilitated trehalose transporter Tret1"/>
    <property type="match status" value="1"/>
</dbReference>
<feature type="transmembrane region" description="Helical" evidence="8">
    <location>
        <begin position="262"/>
        <end position="282"/>
    </location>
</feature>
<dbReference type="InterPro" id="IPR044775">
    <property type="entry name" value="MFS_ERD6/Tret1-like"/>
</dbReference>
<dbReference type="OMA" id="EGTTIPW"/>
<evidence type="ECO:0000256" key="5">
    <source>
        <dbReference type="ARBA" id="ARBA00022692"/>
    </source>
</evidence>
<feature type="transmembrane region" description="Helical" evidence="8">
    <location>
        <begin position="12"/>
        <end position="36"/>
    </location>
</feature>
<keyword evidence="2" id="KW-0813">Transport</keyword>
<dbReference type="PANTHER" id="PTHR48021">
    <property type="match status" value="1"/>
</dbReference>
<evidence type="ECO:0000256" key="1">
    <source>
        <dbReference type="ARBA" id="ARBA00004651"/>
    </source>
</evidence>
<dbReference type="RefSeq" id="XP_023165963.2">
    <property type="nucleotide sequence ID" value="XM_023310195.2"/>
</dbReference>
<proteinExistence type="predicted"/>
<feature type="transmembrane region" description="Helical" evidence="8">
    <location>
        <begin position="361"/>
        <end position="386"/>
    </location>
</feature>
<dbReference type="KEGG" id="dhe:111596125"/>
<feature type="domain" description="Major facilitator superfamily (MFS) profile" evidence="9">
    <location>
        <begin position="9"/>
        <end position="452"/>
    </location>
</feature>
<dbReference type="CDD" id="cd17358">
    <property type="entry name" value="MFS_GLUT6_8_Class3_like"/>
    <property type="match status" value="1"/>
</dbReference>
<keyword evidence="4" id="KW-0762">Sugar transport</keyword>
<keyword evidence="7 8" id="KW-0472">Membrane</keyword>
<dbReference type="GO" id="GO:0005886">
    <property type="term" value="C:plasma membrane"/>
    <property type="evidence" value="ECO:0007669"/>
    <property type="project" value="UniProtKB-SubCell"/>
</dbReference>
<gene>
    <name evidence="11" type="primary">LOC111596125</name>
</gene>
<evidence type="ECO:0000259" key="9">
    <source>
        <dbReference type="PROSITE" id="PS50850"/>
    </source>
</evidence>
<evidence type="ECO:0000256" key="6">
    <source>
        <dbReference type="ARBA" id="ARBA00022989"/>
    </source>
</evidence>
<dbReference type="GeneID" id="111596125"/>
<keyword evidence="6 8" id="KW-1133">Transmembrane helix</keyword>
<feature type="transmembrane region" description="Helical" evidence="8">
    <location>
        <begin position="327"/>
        <end position="349"/>
    </location>
</feature>
<name>A0A6J1LJK1_DROHY</name>
<dbReference type="Gene3D" id="1.20.1250.20">
    <property type="entry name" value="MFS general substrate transporter like domains"/>
    <property type="match status" value="1"/>
</dbReference>
<dbReference type="PROSITE" id="PS00217">
    <property type="entry name" value="SUGAR_TRANSPORT_2"/>
    <property type="match status" value="1"/>
</dbReference>
<dbReference type="AlphaFoldDB" id="A0A6J1LJK1"/>
<evidence type="ECO:0000256" key="2">
    <source>
        <dbReference type="ARBA" id="ARBA00022448"/>
    </source>
</evidence>
<dbReference type="PROSITE" id="PS50850">
    <property type="entry name" value="MFS"/>
    <property type="match status" value="1"/>
</dbReference>
<dbReference type="Proteomes" id="UP000504633">
    <property type="component" value="Unplaced"/>
</dbReference>
<feature type="transmembrane region" description="Helical" evidence="8">
    <location>
        <begin position="302"/>
        <end position="320"/>
    </location>
</feature>
<feature type="transmembrane region" description="Helical" evidence="8">
    <location>
        <begin position="56"/>
        <end position="77"/>
    </location>
</feature>
<feature type="transmembrane region" description="Helical" evidence="8">
    <location>
        <begin position="142"/>
        <end position="164"/>
    </location>
</feature>
<evidence type="ECO:0000256" key="7">
    <source>
        <dbReference type="ARBA" id="ARBA00023136"/>
    </source>
</evidence>
<dbReference type="SUPFAM" id="SSF103473">
    <property type="entry name" value="MFS general substrate transporter"/>
    <property type="match status" value="1"/>
</dbReference>
<keyword evidence="10" id="KW-1185">Reference proteome</keyword>
<accession>A0A6J1LJK1</accession>
<evidence type="ECO:0000313" key="11">
    <source>
        <dbReference type="RefSeq" id="XP_023165963.2"/>
    </source>
</evidence>
<feature type="transmembrane region" description="Helical" evidence="8">
    <location>
        <begin position="170"/>
        <end position="188"/>
    </location>
</feature>
<protein>
    <submittedName>
        <fullName evidence="11">Facilitated trehalose transporter Tret1</fullName>
    </submittedName>
</protein>
<keyword evidence="5 8" id="KW-0812">Transmembrane</keyword>
<feature type="transmembrane region" description="Helical" evidence="8">
    <location>
        <begin position="430"/>
        <end position="448"/>
    </location>
</feature>
<feature type="transmembrane region" description="Helical" evidence="8">
    <location>
        <begin position="398"/>
        <end position="424"/>
    </location>
</feature>
<feature type="transmembrane region" description="Helical" evidence="8">
    <location>
        <begin position="86"/>
        <end position="104"/>
    </location>
</feature>
<dbReference type="InterPro" id="IPR050549">
    <property type="entry name" value="MFS_Trehalose_Transporter"/>
</dbReference>
<dbReference type="InterPro" id="IPR005829">
    <property type="entry name" value="Sugar_transporter_CS"/>
</dbReference>
<dbReference type="GO" id="GO:0051119">
    <property type="term" value="F:sugar transmembrane transporter activity"/>
    <property type="evidence" value="ECO:0007669"/>
    <property type="project" value="InterPro"/>
</dbReference>
<feature type="transmembrane region" description="Helical" evidence="8">
    <location>
        <begin position="110"/>
        <end position="130"/>
    </location>
</feature>
<evidence type="ECO:0000256" key="4">
    <source>
        <dbReference type="ARBA" id="ARBA00022597"/>
    </source>
</evidence>
<keyword evidence="3" id="KW-1003">Cell membrane</keyword>
<dbReference type="InterPro" id="IPR020846">
    <property type="entry name" value="MFS_dom"/>
</dbReference>